<feature type="transmembrane region" description="Helical" evidence="2">
    <location>
        <begin position="127"/>
        <end position="144"/>
    </location>
</feature>
<evidence type="ECO:0000313" key="4">
    <source>
        <dbReference type="Proteomes" id="UP000534783"/>
    </source>
</evidence>
<evidence type="ECO:0000313" key="3">
    <source>
        <dbReference type="EMBL" id="NKE70806.1"/>
    </source>
</evidence>
<feature type="region of interest" description="Disordered" evidence="1">
    <location>
        <begin position="1"/>
        <end position="30"/>
    </location>
</feature>
<sequence length="418" mass="47908">MKTKPRSKPASHLSPSPRLSGSESQPEGSASIFGSEEKRLTLLIRLLAVFVLLCLGFSWKLWTSSRLYPLVPLFGLVPAFPYPFDYLFLALFSGLLLALVIQPRSKMWVGLIVAAFTILFLQDQSRIWPSFYHFFFCFLLLLTYRRDAGEEEAHRILTGFRFTLAAVYFWGGVQKLNTHFFNEEFPWFLRPLTDLLPFDIPTLPALGVFAALFEVLFAIGLLTKRFRTFALYEALLMHALIFFLIGPFRNDWNNSAWIWGQTMAAQAWLLFYKAPPFAFKKMFGAPRFYNLPQALAVLLIGILPLLNNVNRWDSALSFNVYTGNVTHGQIRMHPDAAPRLPAELSPFVTERDGWAVLDLNAWTLHEFNANPYPEKRIFKAVLDTICSHVPDRSVRLFLTEKSGWFFPKSTHQYGCGEI</sequence>
<comment type="caution">
    <text evidence="3">The sequence shown here is derived from an EMBL/GenBank/DDBJ whole genome shotgun (WGS) entry which is preliminary data.</text>
</comment>
<feature type="compositionally biased region" description="Polar residues" evidence="1">
    <location>
        <begin position="13"/>
        <end position="28"/>
    </location>
</feature>
<feature type="transmembrane region" description="Helical" evidence="2">
    <location>
        <begin position="82"/>
        <end position="100"/>
    </location>
</feature>
<feature type="transmembrane region" description="Helical" evidence="2">
    <location>
        <begin position="288"/>
        <end position="306"/>
    </location>
</feature>
<feature type="transmembrane region" description="Helical" evidence="2">
    <location>
        <begin position="105"/>
        <end position="121"/>
    </location>
</feature>
<dbReference type="EMBL" id="VTOW01000001">
    <property type="protein sequence ID" value="NKE70806.1"/>
    <property type="molecule type" value="Genomic_DNA"/>
</dbReference>
<dbReference type="RefSeq" id="WP_168059039.1">
    <property type="nucleotide sequence ID" value="NZ_VTOW01000001.1"/>
</dbReference>
<gene>
    <name evidence="3" type="ORF">MNODULE_08655</name>
</gene>
<name>A0A7X6IAT1_9BACT</name>
<proteinExistence type="predicted"/>
<feature type="transmembrane region" description="Helical" evidence="2">
    <location>
        <begin position="156"/>
        <end position="173"/>
    </location>
</feature>
<feature type="transmembrane region" description="Helical" evidence="2">
    <location>
        <begin position="42"/>
        <end position="62"/>
    </location>
</feature>
<dbReference type="AlphaFoldDB" id="A0A7X6IAT1"/>
<organism evidence="3 4">
    <name type="scientific">Candidatus Manganitrophus noduliformans</name>
    <dbReference type="NCBI Taxonomy" id="2606439"/>
    <lineage>
        <taxon>Bacteria</taxon>
        <taxon>Pseudomonadati</taxon>
        <taxon>Nitrospirota</taxon>
        <taxon>Nitrospiria</taxon>
        <taxon>Candidatus Troglogloeales</taxon>
        <taxon>Candidatus Manganitrophaceae</taxon>
        <taxon>Candidatus Manganitrophus</taxon>
    </lineage>
</organism>
<evidence type="ECO:0008006" key="5">
    <source>
        <dbReference type="Google" id="ProtNLM"/>
    </source>
</evidence>
<dbReference type="Proteomes" id="UP000534783">
    <property type="component" value="Unassembled WGS sequence"/>
</dbReference>
<keyword evidence="2" id="KW-0812">Transmembrane</keyword>
<protein>
    <recommendedName>
        <fullName evidence="5">HTTM domain-containing protein</fullName>
    </recommendedName>
</protein>
<reference evidence="3 4" key="1">
    <citation type="journal article" date="2020" name="Nature">
        <title>Bacterial chemolithoautotrophy via manganese oxidation.</title>
        <authorList>
            <person name="Yu H."/>
            <person name="Leadbetter J.R."/>
        </authorList>
    </citation>
    <scope>NUCLEOTIDE SEQUENCE [LARGE SCALE GENOMIC DNA]</scope>
    <source>
        <strain evidence="3 4">Mn-1</strain>
    </source>
</reference>
<keyword evidence="4" id="KW-1185">Reference proteome</keyword>
<accession>A0A7X6IAT1</accession>
<feature type="transmembrane region" description="Helical" evidence="2">
    <location>
        <begin position="203"/>
        <end position="222"/>
    </location>
</feature>
<feature type="transmembrane region" description="Helical" evidence="2">
    <location>
        <begin position="229"/>
        <end position="248"/>
    </location>
</feature>
<keyword evidence="2" id="KW-0472">Membrane</keyword>
<evidence type="ECO:0000256" key="1">
    <source>
        <dbReference type="SAM" id="MobiDB-lite"/>
    </source>
</evidence>
<keyword evidence="2" id="KW-1133">Transmembrane helix</keyword>
<evidence type="ECO:0000256" key="2">
    <source>
        <dbReference type="SAM" id="Phobius"/>
    </source>
</evidence>